<name>A0A426Z1L7_ENSVE</name>
<feature type="region of interest" description="Disordered" evidence="1">
    <location>
        <begin position="193"/>
        <end position="248"/>
    </location>
</feature>
<evidence type="ECO:0000313" key="2">
    <source>
        <dbReference type="EMBL" id="RRT57866.1"/>
    </source>
</evidence>
<sequence>MGDVGNMNIQMLLDLVGAHDTFHEKCQLHEKPRNLYCFDCRLTPICALCKPAHNHEPAAHIIQVSRNRPAIHLNPRKHYNNGALWSSIPSRKVFKATRKKAVLEESIAGLIDTSDIQKLINNGTSVVYIKRRREAGAPGHIIEHHACRTCRFIFPLSTKDPRIRFCSIGCKVSDADALGSSAWWSFSARGGGETPNGELTSKGSSSSGNGNGSSAASDDACTGEERGIGVPLRRRPRKQSRPLRSPLM</sequence>
<dbReference type="EMBL" id="AMZH03008970">
    <property type="protein sequence ID" value="RRT57866.1"/>
    <property type="molecule type" value="Genomic_DNA"/>
</dbReference>
<dbReference type="Proteomes" id="UP000287651">
    <property type="component" value="Unassembled WGS sequence"/>
</dbReference>
<proteinExistence type="predicted"/>
<gene>
    <name evidence="2" type="ORF">B296_00046211</name>
</gene>
<dbReference type="PANTHER" id="PTHR31065">
    <property type="entry name" value="PLATZ TRANSCRIPTION FACTOR FAMILY PROTEIN"/>
    <property type="match status" value="1"/>
</dbReference>
<comment type="caution">
    <text evidence="2">The sequence shown here is derived from an EMBL/GenBank/DDBJ whole genome shotgun (WGS) entry which is preliminary data.</text>
</comment>
<dbReference type="Gene3D" id="3.30.160.60">
    <property type="entry name" value="Classic Zinc Finger"/>
    <property type="match status" value="1"/>
</dbReference>
<feature type="compositionally biased region" description="Low complexity" evidence="1">
    <location>
        <begin position="203"/>
        <end position="217"/>
    </location>
</feature>
<accession>A0A426Z1L7</accession>
<evidence type="ECO:0000313" key="3">
    <source>
        <dbReference type="Proteomes" id="UP000287651"/>
    </source>
</evidence>
<feature type="compositionally biased region" description="Basic residues" evidence="1">
    <location>
        <begin position="232"/>
        <end position="241"/>
    </location>
</feature>
<evidence type="ECO:0000256" key="1">
    <source>
        <dbReference type="SAM" id="MobiDB-lite"/>
    </source>
</evidence>
<dbReference type="Pfam" id="PF04640">
    <property type="entry name" value="PLATZ"/>
    <property type="match status" value="1"/>
</dbReference>
<dbReference type="AlphaFoldDB" id="A0A426Z1L7"/>
<reference evidence="2 3" key="1">
    <citation type="journal article" date="2014" name="Agronomy (Basel)">
        <title>A Draft Genome Sequence for Ensete ventricosum, the Drought-Tolerant Tree Against Hunger.</title>
        <authorList>
            <person name="Harrison J."/>
            <person name="Moore K.A."/>
            <person name="Paszkiewicz K."/>
            <person name="Jones T."/>
            <person name="Grant M."/>
            <person name="Ambacheew D."/>
            <person name="Muzemil S."/>
            <person name="Studholme D.J."/>
        </authorList>
    </citation>
    <scope>NUCLEOTIDE SEQUENCE [LARGE SCALE GENOMIC DNA]</scope>
</reference>
<protein>
    <submittedName>
        <fullName evidence="2">Uncharacterized protein</fullName>
    </submittedName>
</protein>
<dbReference type="PANTHER" id="PTHR31065:SF1">
    <property type="entry name" value="OS09G0116050 PROTEIN"/>
    <property type="match status" value="1"/>
</dbReference>
<dbReference type="SUPFAM" id="SSF57845">
    <property type="entry name" value="B-box zinc-binding domain"/>
    <property type="match status" value="1"/>
</dbReference>
<dbReference type="InterPro" id="IPR006734">
    <property type="entry name" value="PLATZ"/>
</dbReference>
<organism evidence="2 3">
    <name type="scientific">Ensete ventricosum</name>
    <name type="common">Abyssinian banana</name>
    <name type="synonym">Musa ensete</name>
    <dbReference type="NCBI Taxonomy" id="4639"/>
    <lineage>
        <taxon>Eukaryota</taxon>
        <taxon>Viridiplantae</taxon>
        <taxon>Streptophyta</taxon>
        <taxon>Embryophyta</taxon>
        <taxon>Tracheophyta</taxon>
        <taxon>Spermatophyta</taxon>
        <taxon>Magnoliopsida</taxon>
        <taxon>Liliopsida</taxon>
        <taxon>Zingiberales</taxon>
        <taxon>Musaceae</taxon>
        <taxon>Ensete</taxon>
    </lineage>
</organism>